<evidence type="ECO:0000313" key="8">
    <source>
        <dbReference type="EMBL" id="RTR35527.1"/>
    </source>
</evidence>
<dbReference type="InterPro" id="IPR013551">
    <property type="entry name" value="YicC-like_C"/>
</dbReference>
<dbReference type="EMBL" id="RXNT01000002">
    <property type="protein sequence ID" value="RTR35527.1"/>
    <property type="molecule type" value="Genomic_DNA"/>
</dbReference>
<feature type="domain" description="Endoribonuclease YicC-like N-terminal" evidence="6">
    <location>
        <begin position="2"/>
        <end position="156"/>
    </location>
</feature>
<dbReference type="NCBIfam" id="TIGR00255">
    <property type="entry name" value="YicC/YloC family endoribonuclease"/>
    <property type="match status" value="1"/>
</dbReference>
<dbReference type="InterPro" id="IPR005229">
    <property type="entry name" value="YicC/YloC-like"/>
</dbReference>
<dbReference type="InterPro" id="IPR013527">
    <property type="entry name" value="YicC-like_N"/>
</dbReference>
<keyword evidence="4" id="KW-0378">Hydrolase</keyword>
<proteinExistence type="inferred from homology"/>
<gene>
    <name evidence="8" type="ORF">EKG37_02540</name>
</gene>
<dbReference type="GO" id="GO:0016787">
    <property type="term" value="F:hydrolase activity"/>
    <property type="evidence" value="ECO:0007669"/>
    <property type="project" value="UniProtKB-KW"/>
</dbReference>
<comment type="similarity">
    <text evidence="5">Belongs to the YicC/YloC family.</text>
</comment>
<evidence type="ECO:0000256" key="3">
    <source>
        <dbReference type="ARBA" id="ARBA00022759"/>
    </source>
</evidence>
<keyword evidence="3" id="KW-0255">Endonuclease</keyword>
<dbReference type="PANTHER" id="PTHR30636">
    <property type="entry name" value="UPF0701 PROTEIN YICC"/>
    <property type="match status" value="1"/>
</dbReference>
<dbReference type="GO" id="GO:0004521">
    <property type="term" value="F:RNA endonuclease activity"/>
    <property type="evidence" value="ECO:0007669"/>
    <property type="project" value="InterPro"/>
</dbReference>
<comment type="caution">
    <text evidence="8">The sequence shown here is derived from an EMBL/GenBank/DDBJ whole genome shotgun (WGS) entry which is preliminary data.</text>
</comment>
<name>A0A431WIY6_9BACI</name>
<accession>A0A431WIY6</accession>
<evidence type="ECO:0000256" key="4">
    <source>
        <dbReference type="ARBA" id="ARBA00022801"/>
    </source>
</evidence>
<dbReference type="PANTHER" id="PTHR30636:SF3">
    <property type="entry name" value="UPF0701 PROTEIN YICC"/>
    <property type="match status" value="1"/>
</dbReference>
<sequence length="291" mass="33665">MIVSMTGFGRSTAEKDKYSVTVEIKAVNHRFLEFNIRMPRQLFVIEDRIKKKISEQVTRGRIEVFVTLEGSGNFSSKVNVDWQLLDEYVQSIKAIQDKYQLENPISLQDILLREDFISFDEDHAGNAELETLVLDAIDEAAKQLKSMRVIEGNVLASDIHNQLNIFSKRVVSLREYAPSVVQLYTDRLRRRMEEFANGQIDEARLVNEIAIFADKADINEELTRLHSHIDQFQKIMKLDEPVGRKMDFLLQEMNREVNTIGSKANDSNIAREVVEMKSLLEKMKEQVQNIE</sequence>
<keyword evidence="2" id="KW-0540">Nuclease</keyword>
<evidence type="ECO:0000259" key="6">
    <source>
        <dbReference type="Pfam" id="PF03755"/>
    </source>
</evidence>
<evidence type="ECO:0000256" key="2">
    <source>
        <dbReference type="ARBA" id="ARBA00022722"/>
    </source>
</evidence>
<evidence type="ECO:0000256" key="5">
    <source>
        <dbReference type="ARBA" id="ARBA00035648"/>
    </source>
</evidence>
<dbReference type="Pfam" id="PF03755">
    <property type="entry name" value="YicC-like_N"/>
    <property type="match status" value="1"/>
</dbReference>
<comment type="cofactor">
    <cofactor evidence="1">
        <name>a divalent metal cation</name>
        <dbReference type="ChEBI" id="CHEBI:60240"/>
    </cofactor>
</comment>
<evidence type="ECO:0000313" key="9">
    <source>
        <dbReference type="Proteomes" id="UP000271374"/>
    </source>
</evidence>
<dbReference type="RefSeq" id="WP_126405837.1">
    <property type="nucleotide sequence ID" value="NZ_RXNT01000002.1"/>
</dbReference>
<dbReference type="AlphaFoldDB" id="A0A431WIY6"/>
<keyword evidence="9" id="KW-1185">Reference proteome</keyword>
<dbReference type="Pfam" id="PF08340">
    <property type="entry name" value="YicC-like_C"/>
    <property type="match status" value="1"/>
</dbReference>
<feature type="domain" description="Endoribonuclease YicC-like C-terminal" evidence="7">
    <location>
        <begin position="174"/>
        <end position="291"/>
    </location>
</feature>
<evidence type="ECO:0000256" key="1">
    <source>
        <dbReference type="ARBA" id="ARBA00001968"/>
    </source>
</evidence>
<reference evidence="8 9" key="1">
    <citation type="submission" date="2018-12" db="EMBL/GenBank/DDBJ databases">
        <title>Bacillus yapensis draft genome sequence.</title>
        <authorList>
            <person name="Yu L."/>
            <person name="Xu X."/>
            <person name="Tang X."/>
        </authorList>
    </citation>
    <scope>NUCLEOTIDE SEQUENCE [LARGE SCALE GENOMIC DNA]</scope>
    <source>
        <strain evidence="8 9">XXST-01</strain>
    </source>
</reference>
<dbReference type="Proteomes" id="UP000271374">
    <property type="component" value="Unassembled WGS sequence"/>
</dbReference>
<evidence type="ECO:0000259" key="7">
    <source>
        <dbReference type="Pfam" id="PF08340"/>
    </source>
</evidence>
<organism evidence="8 9">
    <name type="scientific">Bacillus yapensis</name>
    <dbReference type="NCBI Taxonomy" id="2492960"/>
    <lineage>
        <taxon>Bacteria</taxon>
        <taxon>Bacillati</taxon>
        <taxon>Bacillota</taxon>
        <taxon>Bacilli</taxon>
        <taxon>Bacillales</taxon>
        <taxon>Bacillaceae</taxon>
        <taxon>Bacillus</taxon>
    </lineage>
</organism>
<protein>
    <submittedName>
        <fullName evidence="8">YicC family protein</fullName>
    </submittedName>
</protein>
<dbReference type="OrthoDB" id="9771229at2"/>